<evidence type="ECO:0000256" key="3">
    <source>
        <dbReference type="SAM" id="MobiDB-lite"/>
    </source>
</evidence>
<dbReference type="InterPro" id="IPR010998">
    <property type="entry name" value="Integrase_recombinase_N"/>
</dbReference>
<proteinExistence type="predicted"/>
<dbReference type="PROSITE" id="PS51900">
    <property type="entry name" value="CB"/>
    <property type="match status" value="1"/>
</dbReference>
<feature type="region of interest" description="Disordered" evidence="3">
    <location>
        <begin position="187"/>
        <end position="230"/>
    </location>
</feature>
<evidence type="ECO:0000313" key="6">
    <source>
        <dbReference type="Proteomes" id="UP001596414"/>
    </source>
</evidence>
<evidence type="ECO:0000259" key="4">
    <source>
        <dbReference type="PROSITE" id="PS51900"/>
    </source>
</evidence>
<feature type="region of interest" description="Disordered" evidence="3">
    <location>
        <begin position="118"/>
        <end position="164"/>
    </location>
</feature>
<evidence type="ECO:0000256" key="2">
    <source>
        <dbReference type="PROSITE-ProRule" id="PRU01248"/>
    </source>
</evidence>
<evidence type="ECO:0000256" key="1">
    <source>
        <dbReference type="ARBA" id="ARBA00023125"/>
    </source>
</evidence>
<comment type="caution">
    <text evidence="5">The sequence shown here is derived from an EMBL/GenBank/DDBJ whole genome shotgun (WGS) entry which is preliminary data.</text>
</comment>
<dbReference type="Gene3D" id="1.10.150.130">
    <property type="match status" value="1"/>
</dbReference>
<dbReference type="Proteomes" id="UP001596414">
    <property type="component" value="Unassembled WGS sequence"/>
</dbReference>
<feature type="domain" description="Core-binding (CB)" evidence="4">
    <location>
        <begin position="8"/>
        <end position="93"/>
    </location>
</feature>
<evidence type="ECO:0000313" key="5">
    <source>
        <dbReference type="EMBL" id="MFC7124712.1"/>
    </source>
</evidence>
<name>A0ABD5X8I9_9EURY</name>
<reference evidence="5 6" key="1">
    <citation type="journal article" date="2014" name="Int. J. Syst. Evol. Microbiol.">
        <title>Complete genome sequence of Corynebacterium casei LMG S-19264T (=DSM 44701T), isolated from a smear-ripened cheese.</title>
        <authorList>
            <consortium name="US DOE Joint Genome Institute (JGI-PGF)"/>
            <person name="Walter F."/>
            <person name="Albersmeier A."/>
            <person name="Kalinowski J."/>
            <person name="Ruckert C."/>
        </authorList>
    </citation>
    <scope>NUCLEOTIDE SEQUENCE [LARGE SCALE GENOMIC DNA]</scope>
    <source>
        <strain evidence="5 6">CGMCC 4.7215</strain>
    </source>
</reference>
<dbReference type="InterPro" id="IPR044068">
    <property type="entry name" value="CB"/>
</dbReference>
<dbReference type="Pfam" id="PF02899">
    <property type="entry name" value="Phage_int_SAM_1"/>
    <property type="match status" value="1"/>
</dbReference>
<dbReference type="InterPro" id="IPR004107">
    <property type="entry name" value="Integrase_SAM-like_N"/>
</dbReference>
<feature type="region of interest" description="Disordered" evidence="3">
    <location>
        <begin position="237"/>
        <end position="256"/>
    </location>
</feature>
<sequence>MSDELEALAPEDAVKLYVQHREGEISSETLKSHGYRLQQFAEWCDDDGIHNLNNLTGRDLHRFRVHRQDNDGLKPVTLQGQLSTLRVFLNFCESIDAAEEGLHEKILLPHVSEADSRLSGSAGSYRTASRPSPPAISGSPRTTGSPTGSRRSVRRLAPASSPSLPSGPRFDWVIALTAPRRLLTASQGETASGIAGPEATRGAVTGPVATSCRHRSPLRSPRLGSPRDVPIFLYTPRRPRDVAGDSDPVPPALGPRTLYRPSSRYQFHRSI</sequence>
<dbReference type="GO" id="GO:0003677">
    <property type="term" value="F:DNA binding"/>
    <property type="evidence" value="ECO:0007669"/>
    <property type="project" value="UniProtKB-UniRule"/>
</dbReference>
<organism evidence="5 6">
    <name type="scientific">Halovenus rubra</name>
    <dbReference type="NCBI Taxonomy" id="869890"/>
    <lineage>
        <taxon>Archaea</taxon>
        <taxon>Methanobacteriati</taxon>
        <taxon>Methanobacteriota</taxon>
        <taxon>Stenosarchaea group</taxon>
        <taxon>Halobacteria</taxon>
        <taxon>Halobacteriales</taxon>
        <taxon>Haloarculaceae</taxon>
        <taxon>Halovenus</taxon>
    </lineage>
</organism>
<keyword evidence="1 2" id="KW-0238">DNA-binding</keyword>
<accession>A0ABD5X8I9</accession>
<dbReference type="SUPFAM" id="SSF47823">
    <property type="entry name" value="lambda integrase-like, N-terminal domain"/>
    <property type="match status" value="1"/>
</dbReference>
<dbReference type="EMBL" id="JBHSZQ010000001">
    <property type="protein sequence ID" value="MFC7124712.1"/>
    <property type="molecule type" value="Genomic_DNA"/>
</dbReference>
<dbReference type="AlphaFoldDB" id="A0ABD5X8I9"/>
<protein>
    <submittedName>
        <fullName evidence="5">Site-specific integrase</fullName>
    </submittedName>
</protein>
<dbReference type="RefSeq" id="WP_368408011.1">
    <property type="nucleotide sequence ID" value="NZ_JAODIY010000010.1"/>
</dbReference>
<feature type="compositionally biased region" description="Polar residues" evidence="3">
    <location>
        <begin position="118"/>
        <end position="130"/>
    </location>
</feature>
<feature type="compositionally biased region" description="Polar residues" evidence="3">
    <location>
        <begin position="139"/>
        <end position="150"/>
    </location>
</feature>
<gene>
    <name evidence="5" type="ORF">ACFQJ7_01460</name>
</gene>